<dbReference type="InterPro" id="IPR006153">
    <property type="entry name" value="Cation/H_exchanger_TM"/>
</dbReference>
<dbReference type="PANTHER" id="PTHR46157:SF4">
    <property type="entry name" value="K(+) EFFLUX ANTIPORTER 3, CHLOROPLASTIC"/>
    <property type="match status" value="1"/>
</dbReference>
<evidence type="ECO:0000256" key="5">
    <source>
        <dbReference type="ARBA" id="ARBA00022692"/>
    </source>
</evidence>
<name>A0ABV7AGB3_9RHOB</name>
<keyword evidence="6" id="KW-0630">Potassium</keyword>
<dbReference type="Pfam" id="PF02254">
    <property type="entry name" value="TrkA_N"/>
    <property type="match status" value="1"/>
</dbReference>
<keyword evidence="13" id="KW-1185">Reference proteome</keyword>
<comment type="subcellular location">
    <subcellularLocation>
        <location evidence="1">Membrane</location>
        <topology evidence="1">Multi-pass membrane protein</topology>
    </subcellularLocation>
</comment>
<feature type="transmembrane region" description="Helical" evidence="10">
    <location>
        <begin position="318"/>
        <end position="338"/>
    </location>
</feature>
<dbReference type="Proteomes" id="UP001595443">
    <property type="component" value="Unassembled WGS sequence"/>
</dbReference>
<dbReference type="InterPro" id="IPR036291">
    <property type="entry name" value="NAD(P)-bd_dom_sf"/>
</dbReference>
<evidence type="ECO:0000256" key="9">
    <source>
        <dbReference type="ARBA" id="ARBA00023136"/>
    </source>
</evidence>
<evidence type="ECO:0000256" key="10">
    <source>
        <dbReference type="SAM" id="Phobius"/>
    </source>
</evidence>
<evidence type="ECO:0000313" key="12">
    <source>
        <dbReference type="EMBL" id="MFC2968130.1"/>
    </source>
</evidence>
<feature type="transmembrane region" description="Helical" evidence="10">
    <location>
        <begin position="85"/>
        <end position="107"/>
    </location>
</feature>
<feature type="transmembrane region" description="Helical" evidence="10">
    <location>
        <begin position="6"/>
        <end position="23"/>
    </location>
</feature>
<organism evidence="12 13">
    <name type="scientific">Acidimangrovimonas pyrenivorans</name>
    <dbReference type="NCBI Taxonomy" id="2030798"/>
    <lineage>
        <taxon>Bacteria</taxon>
        <taxon>Pseudomonadati</taxon>
        <taxon>Pseudomonadota</taxon>
        <taxon>Alphaproteobacteria</taxon>
        <taxon>Rhodobacterales</taxon>
        <taxon>Paracoccaceae</taxon>
        <taxon>Acidimangrovimonas</taxon>
    </lineage>
</organism>
<dbReference type="Gene3D" id="1.20.1530.20">
    <property type="match status" value="1"/>
</dbReference>
<keyword evidence="9 10" id="KW-0472">Membrane</keyword>
<feature type="transmembrane region" description="Helical" evidence="10">
    <location>
        <begin position="54"/>
        <end position="73"/>
    </location>
</feature>
<evidence type="ECO:0000256" key="6">
    <source>
        <dbReference type="ARBA" id="ARBA00022958"/>
    </source>
</evidence>
<evidence type="ECO:0000256" key="1">
    <source>
        <dbReference type="ARBA" id="ARBA00004141"/>
    </source>
</evidence>
<evidence type="ECO:0000256" key="2">
    <source>
        <dbReference type="ARBA" id="ARBA00022448"/>
    </source>
</evidence>
<keyword evidence="2" id="KW-0813">Transport</keyword>
<feature type="transmembrane region" description="Helical" evidence="10">
    <location>
        <begin position="205"/>
        <end position="227"/>
    </location>
</feature>
<feature type="transmembrane region" description="Helical" evidence="10">
    <location>
        <begin position="113"/>
        <end position="134"/>
    </location>
</feature>
<evidence type="ECO:0000256" key="4">
    <source>
        <dbReference type="ARBA" id="ARBA00022538"/>
    </source>
</evidence>
<dbReference type="SUPFAM" id="SSF51735">
    <property type="entry name" value="NAD(P)-binding Rossmann-fold domains"/>
    <property type="match status" value="1"/>
</dbReference>
<feature type="transmembrane region" description="Helical" evidence="10">
    <location>
        <begin position="239"/>
        <end position="260"/>
    </location>
</feature>
<feature type="transmembrane region" description="Helical" evidence="10">
    <location>
        <begin position="383"/>
        <end position="401"/>
    </location>
</feature>
<protein>
    <submittedName>
        <fullName evidence="12">Cation:proton antiporter</fullName>
    </submittedName>
</protein>
<dbReference type="EMBL" id="JBHRSK010000004">
    <property type="protein sequence ID" value="MFC2968130.1"/>
    <property type="molecule type" value="Genomic_DNA"/>
</dbReference>
<dbReference type="Pfam" id="PF00999">
    <property type="entry name" value="Na_H_Exchanger"/>
    <property type="match status" value="1"/>
</dbReference>
<keyword evidence="4" id="KW-0633">Potassium transport</keyword>
<reference evidence="13" key="1">
    <citation type="journal article" date="2019" name="Int. J. Syst. Evol. Microbiol.">
        <title>The Global Catalogue of Microorganisms (GCM) 10K type strain sequencing project: providing services to taxonomists for standard genome sequencing and annotation.</title>
        <authorList>
            <consortium name="The Broad Institute Genomics Platform"/>
            <consortium name="The Broad Institute Genome Sequencing Center for Infectious Disease"/>
            <person name="Wu L."/>
            <person name="Ma J."/>
        </authorList>
    </citation>
    <scope>NUCLEOTIDE SEQUENCE [LARGE SCALE GENOMIC DNA]</scope>
    <source>
        <strain evidence="13">KCTC 62192</strain>
    </source>
</reference>
<sequence length="635" mass="68480">MEGFLYLASLYLLSAVLLVPLAARLGLGSVLGYLAAGILIGPVLGLTGAEAGDLQHFAEFGVVMMLFLIGLELEPRVLWNMRHKILGLGGLQLVLTAGAIMGAGILLGLSWKMALAIGLILSLSSTAIVLQTLTEKSLMRTAGGRSAFSVLLTQDIAVVPMIAFLPLLAYGMSQEALLKALGLHGTTEPTHPASAVLGLVEGLPAWGMTLLTLAVVAAIVLGGHYLTRPVFRFVHAAHLPEMSTAISLLIVLGIAFLMILVGLSPALGTFLAGVVLANSEFRHQLEADIQPFKGLLLGLFFITVGAGFNFRVFETEPFLILGLTGALMLVKMLILLALTLVFRLRGHDRWLFALGLAQAGEFGFLLVSFSVQQAVLPAGVAELLLFVIGLSMLLTPLLFLLQDWIARRLAETRPEAEADTIDDKGRVIIAGIGRFGQVVNRLVRSSGAATTVLDADMATVQLMRRFGVKGFFGDPSRPELLAAAGLAEADVLVVAVDNPDSAIKIVAHARQVRPDLHIVARARDRTHVYELYQAGADDIVRETFDSSVRAGRYVLENIGLTAYEAAKISQTFYKVDRAALRDLAELWVPGQPSHLNEDYVARARELDRELETALMQQLDEERRPKEVPEVEVDGR</sequence>
<comment type="caution">
    <text evidence="12">The sequence shown here is derived from an EMBL/GenBank/DDBJ whole genome shotgun (WGS) entry which is preliminary data.</text>
</comment>
<keyword evidence="5 10" id="KW-0812">Transmembrane</keyword>
<keyword evidence="8" id="KW-0406">Ion transport</keyword>
<keyword evidence="3" id="KW-0050">Antiport</keyword>
<evidence type="ECO:0000256" key="3">
    <source>
        <dbReference type="ARBA" id="ARBA00022449"/>
    </source>
</evidence>
<evidence type="ECO:0000256" key="7">
    <source>
        <dbReference type="ARBA" id="ARBA00022989"/>
    </source>
</evidence>
<dbReference type="PROSITE" id="PS51201">
    <property type="entry name" value="RCK_N"/>
    <property type="match status" value="1"/>
</dbReference>
<feature type="domain" description="RCK N-terminal" evidence="11">
    <location>
        <begin position="424"/>
        <end position="541"/>
    </location>
</feature>
<gene>
    <name evidence="12" type="ORF">ACFOES_08495</name>
</gene>
<dbReference type="InterPro" id="IPR038770">
    <property type="entry name" value="Na+/solute_symporter_sf"/>
</dbReference>
<feature type="transmembrane region" description="Helical" evidence="10">
    <location>
        <begin position="294"/>
        <end position="312"/>
    </location>
</feature>
<dbReference type="Gene3D" id="3.40.50.720">
    <property type="entry name" value="NAD(P)-binding Rossmann-like Domain"/>
    <property type="match status" value="1"/>
</dbReference>
<feature type="transmembrane region" description="Helical" evidence="10">
    <location>
        <begin position="146"/>
        <end position="169"/>
    </location>
</feature>
<accession>A0ABV7AGB3</accession>
<dbReference type="RefSeq" id="WP_377832804.1">
    <property type="nucleotide sequence ID" value="NZ_JBHRSK010000004.1"/>
</dbReference>
<evidence type="ECO:0000313" key="13">
    <source>
        <dbReference type="Proteomes" id="UP001595443"/>
    </source>
</evidence>
<proteinExistence type="predicted"/>
<dbReference type="InterPro" id="IPR003148">
    <property type="entry name" value="RCK_N"/>
</dbReference>
<dbReference type="PANTHER" id="PTHR46157">
    <property type="entry name" value="K(+) EFFLUX ANTIPORTER 3, CHLOROPLASTIC"/>
    <property type="match status" value="1"/>
</dbReference>
<evidence type="ECO:0000256" key="8">
    <source>
        <dbReference type="ARBA" id="ARBA00023065"/>
    </source>
</evidence>
<keyword evidence="7 10" id="KW-1133">Transmembrane helix</keyword>
<feature type="transmembrane region" description="Helical" evidence="10">
    <location>
        <begin position="30"/>
        <end position="48"/>
    </location>
</feature>
<evidence type="ECO:0000259" key="11">
    <source>
        <dbReference type="PROSITE" id="PS51201"/>
    </source>
</evidence>
<feature type="transmembrane region" description="Helical" evidence="10">
    <location>
        <begin position="350"/>
        <end position="371"/>
    </location>
</feature>